<dbReference type="Pfam" id="PF00112">
    <property type="entry name" value="Peptidase_C1"/>
    <property type="match status" value="1"/>
</dbReference>
<comment type="caution">
    <text evidence="7">The sequence shown here is derived from an EMBL/GenBank/DDBJ whole genome shotgun (WGS) entry which is preliminary data.</text>
</comment>
<proteinExistence type="inferred from homology"/>
<dbReference type="SMART" id="SM00645">
    <property type="entry name" value="Pept_C1"/>
    <property type="match status" value="1"/>
</dbReference>
<evidence type="ECO:0000256" key="4">
    <source>
        <dbReference type="SAM" id="SignalP"/>
    </source>
</evidence>
<reference evidence="7 8" key="1">
    <citation type="submission" date="2024-03" db="EMBL/GenBank/DDBJ databases">
        <title>Aureococcus anophagefferens CCMP1851 and Kratosvirus quantuckense: Draft genome of a second virus-susceptible host strain in the model system.</title>
        <authorList>
            <person name="Chase E."/>
            <person name="Truchon A.R."/>
            <person name="Schepens W."/>
            <person name="Wilhelm S.W."/>
        </authorList>
    </citation>
    <scope>NUCLEOTIDE SEQUENCE [LARGE SCALE GENOMIC DNA]</scope>
    <source>
        <strain evidence="7 8">CCMP1851</strain>
    </source>
</reference>
<evidence type="ECO:0000259" key="6">
    <source>
        <dbReference type="SMART" id="SM00848"/>
    </source>
</evidence>
<dbReference type="EMBL" id="JBBJCI010000449">
    <property type="protein sequence ID" value="KAK7230191.1"/>
    <property type="molecule type" value="Genomic_DNA"/>
</dbReference>
<dbReference type="InterPro" id="IPR013128">
    <property type="entry name" value="Peptidase_C1A"/>
</dbReference>
<dbReference type="InterPro" id="IPR013201">
    <property type="entry name" value="Prot_inhib_I29"/>
</dbReference>
<dbReference type="InterPro" id="IPR025661">
    <property type="entry name" value="Pept_asp_AS"/>
</dbReference>
<dbReference type="SMART" id="SM00848">
    <property type="entry name" value="Inhibitor_I29"/>
    <property type="match status" value="1"/>
</dbReference>
<evidence type="ECO:0000313" key="7">
    <source>
        <dbReference type="EMBL" id="KAK7230191.1"/>
    </source>
</evidence>
<gene>
    <name evidence="7" type="primary">CTSH</name>
    <name evidence="7" type="ORF">SO694_00216015</name>
</gene>
<dbReference type="SUPFAM" id="SSF54001">
    <property type="entry name" value="Cysteine proteinases"/>
    <property type="match status" value="1"/>
</dbReference>
<dbReference type="PROSITE" id="PS00640">
    <property type="entry name" value="THIOL_PROTEASE_ASN"/>
    <property type="match status" value="1"/>
</dbReference>
<feature type="domain" description="Peptidase C1A papain C-terminal" evidence="5">
    <location>
        <begin position="100"/>
        <end position="330"/>
    </location>
</feature>
<accession>A0ABR1FG24</accession>
<dbReference type="PRINTS" id="PR00705">
    <property type="entry name" value="PAPAIN"/>
</dbReference>
<keyword evidence="8" id="KW-1185">Reference proteome</keyword>
<dbReference type="Gene3D" id="3.90.70.10">
    <property type="entry name" value="Cysteine proteinases"/>
    <property type="match status" value="1"/>
</dbReference>
<dbReference type="CDD" id="cd02248">
    <property type="entry name" value="Peptidase_C1A"/>
    <property type="match status" value="1"/>
</dbReference>
<dbReference type="InterPro" id="IPR038765">
    <property type="entry name" value="Papain-like_cys_pep_sf"/>
</dbReference>
<evidence type="ECO:0000256" key="2">
    <source>
        <dbReference type="ARBA" id="ARBA00023145"/>
    </source>
</evidence>
<dbReference type="PANTHER" id="PTHR12411">
    <property type="entry name" value="CYSTEINE PROTEASE FAMILY C1-RELATED"/>
    <property type="match status" value="1"/>
</dbReference>
<protein>
    <submittedName>
        <fullName evidence="7">Cysteine-type peptidase</fullName>
    </submittedName>
</protein>
<sequence length="334" mass="35505">MKTFFLASLAATAAAFDSFDAYVQHFGKTYASDAHRDAASAHFEASKRRVAAHNARELSWRAGLNQFSDMSDDEFEAAVLMDPQECSATGGVGADAAADLPDALDWRSRGVVSEVKNQGHCGSCWTFSTVGALEAHLALKQDAWRAPRLSEQQLVDCAGAFDTKGCAGGLPSHAFEYVKYAGGLSTEFSYPYRGVDQACAFNATASSSGLPTSAGVGVVVPGGSVNITKGDEASLKYHLATKGPVSVAFQVASDFRDYASGVYSSTVCKNGAMDVNHAVLAVGYGTDPVSNMTYWTIKNSWDYSWGDEGFFKMESFVNMCGVANCNAYPDLYGA</sequence>
<dbReference type="Pfam" id="PF08246">
    <property type="entry name" value="Inhibitor_I29"/>
    <property type="match status" value="1"/>
</dbReference>
<feature type="signal peptide" evidence="4">
    <location>
        <begin position="1"/>
        <end position="15"/>
    </location>
</feature>
<dbReference type="InterPro" id="IPR000169">
    <property type="entry name" value="Pept_cys_AS"/>
</dbReference>
<comment type="similarity">
    <text evidence="1">Belongs to the peptidase C1 family.</text>
</comment>
<evidence type="ECO:0000259" key="5">
    <source>
        <dbReference type="SMART" id="SM00645"/>
    </source>
</evidence>
<name>A0ABR1FG24_AURAN</name>
<dbReference type="PROSITE" id="PS00639">
    <property type="entry name" value="THIOL_PROTEASE_HIS"/>
    <property type="match status" value="1"/>
</dbReference>
<evidence type="ECO:0000256" key="3">
    <source>
        <dbReference type="ARBA" id="ARBA00023157"/>
    </source>
</evidence>
<evidence type="ECO:0000313" key="8">
    <source>
        <dbReference type="Proteomes" id="UP001363151"/>
    </source>
</evidence>
<keyword evidence="2" id="KW-0865">Zymogen</keyword>
<dbReference type="Proteomes" id="UP001363151">
    <property type="component" value="Unassembled WGS sequence"/>
</dbReference>
<dbReference type="InterPro" id="IPR039417">
    <property type="entry name" value="Peptidase_C1A_papain-like"/>
</dbReference>
<feature type="chain" id="PRO_5046733998" evidence="4">
    <location>
        <begin position="16"/>
        <end position="334"/>
    </location>
</feature>
<evidence type="ECO:0000256" key="1">
    <source>
        <dbReference type="ARBA" id="ARBA00008455"/>
    </source>
</evidence>
<feature type="domain" description="Cathepsin propeptide inhibitor" evidence="6">
    <location>
        <begin position="19"/>
        <end position="75"/>
    </location>
</feature>
<dbReference type="InterPro" id="IPR000668">
    <property type="entry name" value="Peptidase_C1A_C"/>
</dbReference>
<dbReference type="PROSITE" id="PS00139">
    <property type="entry name" value="THIOL_PROTEASE_CYS"/>
    <property type="match status" value="1"/>
</dbReference>
<keyword evidence="3" id="KW-1015">Disulfide bond</keyword>
<keyword evidence="4" id="KW-0732">Signal</keyword>
<organism evidence="7 8">
    <name type="scientific">Aureococcus anophagefferens</name>
    <name type="common">Harmful bloom alga</name>
    <dbReference type="NCBI Taxonomy" id="44056"/>
    <lineage>
        <taxon>Eukaryota</taxon>
        <taxon>Sar</taxon>
        <taxon>Stramenopiles</taxon>
        <taxon>Ochrophyta</taxon>
        <taxon>Pelagophyceae</taxon>
        <taxon>Pelagomonadales</taxon>
        <taxon>Pelagomonadaceae</taxon>
        <taxon>Aureococcus</taxon>
    </lineage>
</organism>
<dbReference type="InterPro" id="IPR025660">
    <property type="entry name" value="Pept_his_AS"/>
</dbReference>